<comment type="subcellular location">
    <subcellularLocation>
        <location evidence="1">Nucleus</location>
    </subcellularLocation>
</comment>
<dbReference type="PROSITE" id="PS50118">
    <property type="entry name" value="HMG_BOX_2"/>
    <property type="match status" value="1"/>
</dbReference>
<sequence>MADLELPRICRGALGVVQGGVQGTGGMGKTRGEGREATGRETSSSLDRKNSSSTHHGRQEPKTQDSGSQNDKKPHIKKPLNAFMLYMKEMRAKVVAECTLKESAAINQILGRRWHSLTRDEQAKYYEKARHERQLHMQLYPGWSARDNYGYGTKKKKRKKERTPEITSLGGRDTHDGVVREEVDSRSGEAFFGAPRKAPKTGPPACCRSLTHPPSFKKIPLTWHALGREEQAKYYELARRERQLHMQLYPDWSSRANSSRGKKRKRKQEANDGGNLASFLEQYEKVPSAIWSGSAKPMVQTVQVRMLNSASDNIT</sequence>
<gene>
    <name evidence="12" type="ORF">RUM44_004076</name>
</gene>
<organism evidence="12 13">
    <name type="scientific">Polyplax serrata</name>
    <name type="common">Common mouse louse</name>
    <dbReference type="NCBI Taxonomy" id="468196"/>
    <lineage>
        <taxon>Eukaryota</taxon>
        <taxon>Metazoa</taxon>
        <taxon>Ecdysozoa</taxon>
        <taxon>Arthropoda</taxon>
        <taxon>Hexapoda</taxon>
        <taxon>Insecta</taxon>
        <taxon>Pterygota</taxon>
        <taxon>Neoptera</taxon>
        <taxon>Paraneoptera</taxon>
        <taxon>Psocodea</taxon>
        <taxon>Troctomorpha</taxon>
        <taxon>Phthiraptera</taxon>
        <taxon>Anoplura</taxon>
        <taxon>Polyplacidae</taxon>
        <taxon>Polyplax</taxon>
    </lineage>
</organism>
<evidence type="ECO:0000256" key="4">
    <source>
        <dbReference type="ARBA" id="ARBA00023015"/>
    </source>
</evidence>
<accession>A0ABR1B1T3</accession>
<dbReference type="InterPro" id="IPR024940">
    <property type="entry name" value="TCF/LEF"/>
</dbReference>
<comment type="similarity">
    <text evidence="2">Belongs to the TCF/LEF family.</text>
</comment>
<feature type="region of interest" description="Disordered" evidence="10">
    <location>
        <begin position="18"/>
        <end position="75"/>
    </location>
</feature>
<dbReference type="InterPro" id="IPR036910">
    <property type="entry name" value="HMG_box_dom_sf"/>
</dbReference>
<keyword evidence="7" id="KW-0804">Transcription</keyword>
<keyword evidence="3" id="KW-0879">Wnt signaling pathway</keyword>
<dbReference type="Pfam" id="PF00505">
    <property type="entry name" value="HMG_box"/>
    <property type="match status" value="1"/>
</dbReference>
<evidence type="ECO:0000256" key="5">
    <source>
        <dbReference type="ARBA" id="ARBA00023125"/>
    </source>
</evidence>
<protein>
    <recommendedName>
        <fullName evidence="11">HMG box domain-containing protein</fullName>
    </recommendedName>
</protein>
<dbReference type="SUPFAM" id="SSF47095">
    <property type="entry name" value="HMG-box"/>
    <property type="match status" value="2"/>
</dbReference>
<dbReference type="SMART" id="SM00398">
    <property type="entry name" value="HMG"/>
    <property type="match status" value="1"/>
</dbReference>
<keyword evidence="5 9" id="KW-0238">DNA-binding</keyword>
<comment type="caution">
    <text evidence="12">The sequence shown here is derived from an EMBL/GenBank/DDBJ whole genome shotgun (WGS) entry which is preliminary data.</text>
</comment>
<feature type="compositionally biased region" description="Basic and acidic residues" evidence="10">
    <location>
        <begin position="30"/>
        <end position="39"/>
    </location>
</feature>
<evidence type="ECO:0000256" key="1">
    <source>
        <dbReference type="ARBA" id="ARBA00004123"/>
    </source>
</evidence>
<dbReference type="CDD" id="cd21996">
    <property type="entry name" value="HMG-box_TCF7-like"/>
    <property type="match status" value="1"/>
</dbReference>
<dbReference type="Proteomes" id="UP001359485">
    <property type="component" value="Unassembled WGS sequence"/>
</dbReference>
<feature type="DNA-binding region" description="HMG box" evidence="9">
    <location>
        <begin position="76"/>
        <end position="144"/>
    </location>
</feature>
<feature type="domain" description="HMG box" evidence="11">
    <location>
        <begin position="76"/>
        <end position="144"/>
    </location>
</feature>
<evidence type="ECO:0000256" key="6">
    <source>
        <dbReference type="ARBA" id="ARBA00023159"/>
    </source>
</evidence>
<evidence type="ECO:0000256" key="2">
    <source>
        <dbReference type="ARBA" id="ARBA00006569"/>
    </source>
</evidence>
<feature type="region of interest" description="Disordered" evidence="10">
    <location>
        <begin position="250"/>
        <end position="273"/>
    </location>
</feature>
<proteinExistence type="inferred from homology"/>
<dbReference type="PANTHER" id="PTHR10373:SF38">
    <property type="entry name" value="PROTEIN PANGOLIN, ISOFORM J"/>
    <property type="match status" value="1"/>
</dbReference>
<evidence type="ECO:0000256" key="10">
    <source>
        <dbReference type="SAM" id="MobiDB-lite"/>
    </source>
</evidence>
<dbReference type="EMBL" id="JAWJWF010000004">
    <property type="protein sequence ID" value="KAK6633469.1"/>
    <property type="molecule type" value="Genomic_DNA"/>
</dbReference>
<dbReference type="InterPro" id="IPR009071">
    <property type="entry name" value="HMG_box_dom"/>
</dbReference>
<feature type="compositionally biased region" description="Gly residues" evidence="10">
    <location>
        <begin position="18"/>
        <end position="29"/>
    </location>
</feature>
<reference evidence="12 13" key="1">
    <citation type="submission" date="2023-09" db="EMBL/GenBank/DDBJ databases">
        <title>Genomes of two closely related lineages of the louse Polyplax serrata with different host specificities.</title>
        <authorList>
            <person name="Martinu J."/>
            <person name="Tarabai H."/>
            <person name="Stefka J."/>
            <person name="Hypsa V."/>
        </authorList>
    </citation>
    <scope>NUCLEOTIDE SEQUENCE [LARGE SCALE GENOMIC DNA]</scope>
    <source>
        <strain evidence="12">98ZLc_SE</strain>
    </source>
</reference>
<keyword evidence="6" id="KW-0010">Activator</keyword>
<keyword evidence="13" id="KW-1185">Reference proteome</keyword>
<evidence type="ECO:0000256" key="9">
    <source>
        <dbReference type="PROSITE-ProRule" id="PRU00267"/>
    </source>
</evidence>
<dbReference type="PANTHER" id="PTHR10373">
    <property type="entry name" value="TRANSCRIPTION FACTOR 7 FAMILY MEMBER"/>
    <property type="match status" value="1"/>
</dbReference>
<evidence type="ECO:0000256" key="3">
    <source>
        <dbReference type="ARBA" id="ARBA00022687"/>
    </source>
</evidence>
<name>A0ABR1B1T3_POLSC</name>
<evidence type="ECO:0000256" key="7">
    <source>
        <dbReference type="ARBA" id="ARBA00023163"/>
    </source>
</evidence>
<evidence type="ECO:0000313" key="13">
    <source>
        <dbReference type="Proteomes" id="UP001359485"/>
    </source>
</evidence>
<evidence type="ECO:0000256" key="8">
    <source>
        <dbReference type="ARBA" id="ARBA00023242"/>
    </source>
</evidence>
<keyword evidence="4" id="KW-0805">Transcription regulation</keyword>
<keyword evidence="8 9" id="KW-0539">Nucleus</keyword>
<evidence type="ECO:0000313" key="12">
    <source>
        <dbReference type="EMBL" id="KAK6633469.1"/>
    </source>
</evidence>
<feature type="region of interest" description="Disordered" evidence="10">
    <location>
        <begin position="151"/>
        <end position="173"/>
    </location>
</feature>
<evidence type="ECO:0000259" key="11">
    <source>
        <dbReference type="PROSITE" id="PS50118"/>
    </source>
</evidence>
<dbReference type="Gene3D" id="1.10.30.10">
    <property type="entry name" value="High mobility group box domain"/>
    <property type="match status" value="2"/>
</dbReference>